<dbReference type="EMBL" id="JAOXLN010000010">
    <property type="protein sequence ID" value="MDZ5085961.1"/>
    <property type="molecule type" value="Genomic_DNA"/>
</dbReference>
<keyword evidence="2" id="KW-1185">Reference proteome</keyword>
<keyword evidence="1" id="KW-0413">Isomerase</keyword>
<dbReference type="Proteomes" id="UP001289645">
    <property type="component" value="Unassembled WGS sequence"/>
</dbReference>
<dbReference type="EC" id="5.3.1.30" evidence="1"/>
<accession>A0ACC6MG72</accession>
<sequence length="298" mass="32116">MHSTLYIPANSAPAPYTVAITPEDAGWAESSLHVVDLDEHGELALHTGDTEVMILPLAGAGNVTCGDDTFALSPRESVFDGPADMVYVGLDQTYTLAGRGRIAICGARAETSFPNRRVAAADVAVELRGAGNCSRQVHNFGTATAFEADSLIACEVLTPGGNWSSYPAHKHDENTDVETQLEEIYYFEIDDSPAGTPGFGYHRVYGTPERPIEVLEEVRSGDAVLVPHGYHGPSIAAPGHHMYYLNVMAGSGPTRAWLICDDPAHTWLRASWEHQQIDPRLPFPQPRSDTRSPAPPAG</sequence>
<comment type="caution">
    <text evidence="1">The sequence shown here is derived from an EMBL/GenBank/DDBJ whole genome shotgun (WGS) entry which is preliminary data.</text>
</comment>
<reference evidence="1 2" key="1">
    <citation type="journal article" date="2021" name="Chemosphere">
        <title>Bioballs carrying a syntrophic Rhodococcus and Mycolicibacterium consortium for simultaneous sorption and biodegradation of fuel oil in contaminated freshwater.</title>
        <authorList>
            <person name="Naloka K."/>
            <person name="Polrit D."/>
            <person name="Muangchinda C."/>
            <person name="Thoetkiattikul H."/>
            <person name="Pinyakong O."/>
        </authorList>
    </citation>
    <scope>NUCLEOTIDE SEQUENCE [LARGE SCALE GENOMIC DNA]</scope>
    <source>
        <strain evidence="1 2">J101</strain>
    </source>
</reference>
<organism evidence="1 2">
    <name type="scientific">Mycolicibacterium parafortuitum</name>
    <name type="common">Mycobacterium parafortuitum</name>
    <dbReference type="NCBI Taxonomy" id="39692"/>
    <lineage>
        <taxon>Bacteria</taxon>
        <taxon>Bacillati</taxon>
        <taxon>Actinomycetota</taxon>
        <taxon>Actinomycetes</taxon>
        <taxon>Mycobacteriales</taxon>
        <taxon>Mycobacteriaceae</taxon>
        <taxon>Mycolicibacterium</taxon>
    </lineage>
</organism>
<gene>
    <name evidence="1" type="primary">iolB</name>
    <name evidence="1" type="ORF">OHX15_11260</name>
</gene>
<evidence type="ECO:0000313" key="1">
    <source>
        <dbReference type="EMBL" id="MDZ5085961.1"/>
    </source>
</evidence>
<name>A0ACC6MG72_MYCPF</name>
<evidence type="ECO:0000313" key="2">
    <source>
        <dbReference type="Proteomes" id="UP001289645"/>
    </source>
</evidence>
<proteinExistence type="predicted"/>
<protein>
    <submittedName>
        <fullName evidence="1">5-deoxy-glucuronate isomerase</fullName>
        <ecNumber evidence="1">5.3.1.30</ecNumber>
    </submittedName>
</protein>